<comment type="similarity">
    <text evidence="1">Belongs to the AATF family.</text>
</comment>
<feature type="compositionally biased region" description="Acidic residues" evidence="2">
    <location>
        <begin position="37"/>
        <end position="52"/>
    </location>
</feature>
<feature type="compositionally biased region" description="Acidic residues" evidence="2">
    <location>
        <begin position="1"/>
        <end position="19"/>
    </location>
</feature>
<dbReference type="OrthoDB" id="5783963at2759"/>
<dbReference type="InterPro" id="IPR025160">
    <property type="entry name" value="AATF"/>
</dbReference>
<feature type="domain" description="Apoptosis-antagonizing transcription factor C-terminal" evidence="3">
    <location>
        <begin position="255"/>
        <end position="337"/>
    </location>
</feature>
<dbReference type="PANTHER" id="PTHR15565:SF0">
    <property type="entry name" value="PROTEIN AATF"/>
    <property type="match status" value="1"/>
</dbReference>
<keyword evidence="6" id="KW-1185">Reference proteome</keyword>
<name>A0A5E4N987_9HEMI</name>
<accession>A0A5E4N987</accession>
<sequence>MSSDEEICSDYEICTDDEGIPSSEVLSERENNSDQGLSDESEIEDDESNVDNDDKELIIGSSQTDMGKAVAVQTQINLYDNLLLTRIKLQKCLVAANRLPQPEKQISSIESVDNSETIKSLEKFLDTLLNLKVNLLSNNNDFLKTIDKDSFTSKVNKHRGSEYVLQESHETFKLYRNETIRFWNERTKLASGKAAKTDFSAFDQPTLSQIEQIMSDKNRLIERTQTKRSKYDIVGDPETIKMDIDPEIFDDDDFYHKLLRDYIEKKSADVTHPNQLGKQWLQLQKLRSKMKRKIDTRSTKGRKLRYTVHTKLINFMAPNDQLSWSEEAKRDIYSSLFGKKSITSVK</sequence>
<dbReference type="GO" id="GO:0006357">
    <property type="term" value="P:regulation of transcription by RNA polymerase II"/>
    <property type="evidence" value="ECO:0007669"/>
    <property type="project" value="TreeGrafter"/>
</dbReference>
<feature type="region of interest" description="Disordered" evidence="2">
    <location>
        <begin position="1"/>
        <end position="52"/>
    </location>
</feature>
<evidence type="ECO:0000256" key="1">
    <source>
        <dbReference type="ARBA" id="ARBA00008966"/>
    </source>
</evidence>
<dbReference type="AlphaFoldDB" id="A0A5E4N987"/>
<dbReference type="Pfam" id="PF13339">
    <property type="entry name" value="AATF-Che1"/>
    <property type="match status" value="1"/>
</dbReference>
<dbReference type="Pfam" id="PF08164">
    <property type="entry name" value="TRAUB"/>
    <property type="match status" value="1"/>
</dbReference>
<feature type="domain" description="AATF leucine zipper-containing" evidence="4">
    <location>
        <begin position="65"/>
        <end position="186"/>
    </location>
</feature>
<dbReference type="GO" id="GO:0005730">
    <property type="term" value="C:nucleolus"/>
    <property type="evidence" value="ECO:0007669"/>
    <property type="project" value="TreeGrafter"/>
</dbReference>
<dbReference type="PANTHER" id="PTHR15565">
    <property type="entry name" value="AATF PROTEIN APOPTOSIS ANTAGONIZING TRANSCRIPTION FACTOR"/>
    <property type="match status" value="1"/>
</dbReference>
<dbReference type="InterPro" id="IPR039223">
    <property type="entry name" value="AATF/Bfr2"/>
</dbReference>
<dbReference type="EMBL" id="CABPRJ010001914">
    <property type="protein sequence ID" value="VVC41243.1"/>
    <property type="molecule type" value="Genomic_DNA"/>
</dbReference>
<dbReference type="Proteomes" id="UP000325440">
    <property type="component" value="Unassembled WGS sequence"/>
</dbReference>
<evidence type="ECO:0000259" key="4">
    <source>
        <dbReference type="Pfam" id="PF13339"/>
    </source>
</evidence>
<reference evidence="5 6" key="1">
    <citation type="submission" date="2019-08" db="EMBL/GenBank/DDBJ databases">
        <authorList>
            <person name="Alioto T."/>
            <person name="Alioto T."/>
            <person name="Gomez Garrido J."/>
        </authorList>
    </citation>
    <scope>NUCLEOTIDE SEQUENCE [LARGE SCALE GENOMIC DNA]</scope>
</reference>
<organism evidence="5 6">
    <name type="scientific">Cinara cedri</name>
    <dbReference type="NCBI Taxonomy" id="506608"/>
    <lineage>
        <taxon>Eukaryota</taxon>
        <taxon>Metazoa</taxon>
        <taxon>Ecdysozoa</taxon>
        <taxon>Arthropoda</taxon>
        <taxon>Hexapoda</taxon>
        <taxon>Insecta</taxon>
        <taxon>Pterygota</taxon>
        <taxon>Neoptera</taxon>
        <taxon>Paraneoptera</taxon>
        <taxon>Hemiptera</taxon>
        <taxon>Sternorrhyncha</taxon>
        <taxon>Aphidomorpha</taxon>
        <taxon>Aphidoidea</taxon>
        <taxon>Aphididae</taxon>
        <taxon>Lachninae</taxon>
        <taxon>Cinara</taxon>
    </lineage>
</organism>
<protein>
    <submittedName>
        <fullName evidence="5">Apoptosis-antagonizing transcription factor, C-terminal,AATF leucine zipper-containing domain</fullName>
    </submittedName>
</protein>
<evidence type="ECO:0000259" key="3">
    <source>
        <dbReference type="Pfam" id="PF08164"/>
    </source>
</evidence>
<evidence type="ECO:0000313" key="6">
    <source>
        <dbReference type="Proteomes" id="UP000325440"/>
    </source>
</evidence>
<dbReference type="InterPro" id="IPR012617">
    <property type="entry name" value="AATF_C"/>
</dbReference>
<evidence type="ECO:0000256" key="2">
    <source>
        <dbReference type="SAM" id="MobiDB-lite"/>
    </source>
</evidence>
<evidence type="ECO:0000313" key="5">
    <source>
        <dbReference type="EMBL" id="VVC41243.1"/>
    </source>
</evidence>
<gene>
    <name evidence="5" type="ORF">CINCED_3A005899</name>
</gene>
<proteinExistence type="inferred from homology"/>